<dbReference type="PRINTS" id="PR00131">
    <property type="entry name" value="GLHYDRLASE1"/>
</dbReference>
<dbReference type="SUPFAM" id="SSF51445">
    <property type="entry name" value="(Trans)glycosidases"/>
    <property type="match status" value="1"/>
</dbReference>
<sequence length="468" mass="54971">MLKFDFKKNFLWGSAFSGPQTEGAFFEDGKASSNWDYWFKKEKYRFFNEQPCRNDFYHRYEEDILIAKNLNFNSLRTSIQWSRLIPDGKTVNPKGVEFYNNVINTMLANNIKPIINLFHFDMPTWAQENGGWLSLEVVDAFTFFAKTCFELFGDRVEMFTTFNEPIVVVEGSYWYDWHIPNEISMQDGMQAQWNILIAHLRAVKAYRELKLDRQIGCLLNISPSIARSKNPADQEAAYYHDLFTLNCFLDPMVKNTYPEDLIKLAKKHNFMWTINPGDEALIADESLRVDFLGLNYYQPARVKCLDYLPNFANGAITPHYFYQPYDMPGRKINPYRGWEIFPKGIYLALMNLKNNYNNIPVYISENGMGVENEERFIKDGVIDDQYRINFVKEHLAWMQKAISEGANCFGYHSWAYIDNWSWMNAYKNRYGFVQLDLDNNGQRVLKKSAEFIQTTIANQAINYDEELI</sequence>
<evidence type="ECO:0000256" key="4">
    <source>
        <dbReference type="PROSITE-ProRule" id="PRU10055"/>
    </source>
</evidence>
<dbReference type="Gene3D" id="3.20.20.80">
    <property type="entry name" value="Glycosidases"/>
    <property type="match status" value="1"/>
</dbReference>
<organism evidence="6 7">
    <name type="scientific">Spiroplasma syrphidicola EA-1</name>
    <dbReference type="NCBI Taxonomy" id="1276229"/>
    <lineage>
        <taxon>Bacteria</taxon>
        <taxon>Bacillati</taxon>
        <taxon>Mycoplasmatota</taxon>
        <taxon>Mollicutes</taxon>
        <taxon>Entomoplasmatales</taxon>
        <taxon>Spiroplasmataceae</taxon>
        <taxon>Spiroplasma</taxon>
    </lineage>
</organism>
<evidence type="ECO:0000256" key="5">
    <source>
        <dbReference type="RuleBase" id="RU003690"/>
    </source>
</evidence>
<dbReference type="InterPro" id="IPR018120">
    <property type="entry name" value="Glyco_hydro_1_AS"/>
</dbReference>
<evidence type="ECO:0000256" key="1">
    <source>
        <dbReference type="ARBA" id="ARBA00010838"/>
    </source>
</evidence>
<dbReference type="EMBL" id="CP005078">
    <property type="protein sequence ID" value="AGM25689.1"/>
    <property type="molecule type" value="Genomic_DNA"/>
</dbReference>
<dbReference type="InterPro" id="IPR017853">
    <property type="entry name" value="GH"/>
</dbReference>
<reference evidence="6 7" key="1">
    <citation type="journal article" date="2013" name="Genome Biol. Evol.">
        <title>Complete genomes of two dipteran-associated spiroplasmas provided insights into the origin, dynamics, and impacts of viral invasion in spiroplasma.</title>
        <authorList>
            <person name="Ku C."/>
            <person name="Lo W.S."/>
            <person name="Chen L.L."/>
            <person name="Kuo C.H."/>
        </authorList>
    </citation>
    <scope>NUCLEOTIDE SEQUENCE [LARGE SCALE GENOMIC DNA]</scope>
    <source>
        <strain evidence="6">EA-1</strain>
    </source>
</reference>
<gene>
    <name evidence="6" type="primary">bgl</name>
    <name evidence="6" type="ORF">SSYRP_v1c00930</name>
</gene>
<accession>R4UCT9</accession>
<evidence type="ECO:0000313" key="6">
    <source>
        <dbReference type="EMBL" id="AGM25689.1"/>
    </source>
</evidence>
<evidence type="ECO:0000256" key="2">
    <source>
        <dbReference type="ARBA" id="ARBA00022801"/>
    </source>
</evidence>
<dbReference type="RefSeq" id="WP_016340350.1">
    <property type="nucleotide sequence ID" value="NC_021284.1"/>
</dbReference>
<comment type="similarity">
    <text evidence="1 5">Belongs to the glycosyl hydrolase 1 family.</text>
</comment>
<dbReference type="OrthoDB" id="391810at2"/>
<dbReference type="PROSITE" id="PS00572">
    <property type="entry name" value="GLYCOSYL_HYDROL_F1_1"/>
    <property type="match status" value="1"/>
</dbReference>
<dbReference type="PANTHER" id="PTHR10353:SF139">
    <property type="entry name" value="6-PHOSPHO-BETA-GLUCOSIDASE GMUD"/>
    <property type="match status" value="1"/>
</dbReference>
<dbReference type="Pfam" id="PF00232">
    <property type="entry name" value="Glyco_hydro_1"/>
    <property type="match status" value="1"/>
</dbReference>
<dbReference type="KEGG" id="ssyr:SSYRP_v1c00930"/>
<dbReference type="STRING" id="1276229.SSYRP_v1c00930"/>
<feature type="active site" description="Nucleophile" evidence="4">
    <location>
        <position position="365"/>
    </location>
</feature>
<dbReference type="GO" id="GO:0008422">
    <property type="term" value="F:beta-glucosidase activity"/>
    <property type="evidence" value="ECO:0007669"/>
    <property type="project" value="TreeGrafter"/>
</dbReference>
<dbReference type="Proteomes" id="UP000013963">
    <property type="component" value="Chromosome"/>
</dbReference>
<dbReference type="InterPro" id="IPR001360">
    <property type="entry name" value="Glyco_hydro_1"/>
</dbReference>
<proteinExistence type="inferred from homology"/>
<evidence type="ECO:0000313" key="7">
    <source>
        <dbReference type="Proteomes" id="UP000013963"/>
    </source>
</evidence>
<protein>
    <submittedName>
        <fullName evidence="6">6-phospho-beta-glucosidase</fullName>
    </submittedName>
</protein>
<evidence type="ECO:0000256" key="3">
    <source>
        <dbReference type="ARBA" id="ARBA00023295"/>
    </source>
</evidence>
<dbReference type="GO" id="GO:0016052">
    <property type="term" value="P:carbohydrate catabolic process"/>
    <property type="evidence" value="ECO:0007669"/>
    <property type="project" value="TreeGrafter"/>
</dbReference>
<dbReference type="HOGENOM" id="CLU_001859_0_1_14"/>
<dbReference type="AlphaFoldDB" id="R4UCT9"/>
<name>R4UCT9_9MOLU</name>
<dbReference type="GO" id="GO:0005829">
    <property type="term" value="C:cytosol"/>
    <property type="evidence" value="ECO:0007669"/>
    <property type="project" value="TreeGrafter"/>
</dbReference>
<dbReference type="PANTHER" id="PTHR10353">
    <property type="entry name" value="GLYCOSYL HYDROLASE"/>
    <property type="match status" value="1"/>
</dbReference>
<keyword evidence="3" id="KW-0326">Glycosidase</keyword>
<keyword evidence="2" id="KW-0378">Hydrolase</keyword>
<keyword evidence="7" id="KW-1185">Reference proteome</keyword>
<dbReference type="FunFam" id="3.20.20.80:FF:000004">
    <property type="entry name" value="Beta-glucosidase 6-phospho-beta-glucosidase"/>
    <property type="match status" value="1"/>
</dbReference>
<dbReference type="eggNOG" id="COG2723">
    <property type="taxonomic scope" value="Bacteria"/>
</dbReference>
<dbReference type="PATRIC" id="fig|1276229.3.peg.92"/>